<reference evidence="1 2" key="1">
    <citation type="submission" date="2018-09" db="EMBL/GenBank/DDBJ databases">
        <title>Sphingomonas peninsula sp. nov., isolated from fildes peninsula, Antarctic soil.</title>
        <authorList>
            <person name="Yingchao G."/>
        </authorList>
    </citation>
    <scope>NUCLEOTIDE SEQUENCE [LARGE SCALE GENOMIC DNA]</scope>
    <source>
        <strain evidence="1 2">YZ-8</strain>
    </source>
</reference>
<dbReference type="KEGG" id="spha:D3Y57_15025"/>
<dbReference type="AlphaFoldDB" id="A0A494TI56"/>
<gene>
    <name evidence="1" type="ORF">D3Y57_15025</name>
</gene>
<protein>
    <submittedName>
        <fullName evidence="1">Uncharacterized protein</fullName>
    </submittedName>
</protein>
<dbReference type="Proteomes" id="UP000276254">
    <property type="component" value="Chromosome"/>
</dbReference>
<dbReference type="RefSeq" id="WP_121153877.1">
    <property type="nucleotide sequence ID" value="NZ_CP032829.1"/>
</dbReference>
<dbReference type="EMBL" id="CP032829">
    <property type="protein sequence ID" value="AYJ87012.1"/>
    <property type="molecule type" value="Genomic_DNA"/>
</dbReference>
<organism evidence="1 2">
    <name type="scientific">Sphingomonas paeninsulae</name>
    <dbReference type="NCBI Taxonomy" id="2319844"/>
    <lineage>
        <taxon>Bacteria</taxon>
        <taxon>Pseudomonadati</taxon>
        <taxon>Pseudomonadota</taxon>
        <taxon>Alphaproteobacteria</taxon>
        <taxon>Sphingomonadales</taxon>
        <taxon>Sphingomonadaceae</taxon>
        <taxon>Sphingomonas</taxon>
    </lineage>
</organism>
<evidence type="ECO:0000313" key="2">
    <source>
        <dbReference type="Proteomes" id="UP000276254"/>
    </source>
</evidence>
<name>A0A494TI56_SPHPE</name>
<dbReference type="OrthoDB" id="7508443at2"/>
<accession>A0A494TI56</accession>
<proteinExistence type="predicted"/>
<evidence type="ECO:0000313" key="1">
    <source>
        <dbReference type="EMBL" id="AYJ87012.1"/>
    </source>
</evidence>
<sequence>MSRALNIDAEHDHVVATCAKHKASISAIEKLLSGGTRVVLMNGEGAAAVAKAYGSKVLTGPVKRTSSVKMQ</sequence>
<keyword evidence="2" id="KW-1185">Reference proteome</keyword>